<gene>
    <name evidence="10" type="ORF">DSO08_03115</name>
</gene>
<feature type="transmembrane region" description="Helical" evidence="8">
    <location>
        <begin position="31"/>
        <end position="50"/>
    </location>
</feature>
<dbReference type="EMBL" id="QNVH01000022">
    <property type="protein sequence ID" value="TDA39091.1"/>
    <property type="molecule type" value="Genomic_DNA"/>
</dbReference>
<feature type="transmembrane region" description="Helical" evidence="8">
    <location>
        <begin position="274"/>
        <end position="295"/>
    </location>
</feature>
<dbReference type="PANTHER" id="PTHR43302:SF5">
    <property type="entry name" value="TRANSPORTER ARSB-RELATED"/>
    <property type="match status" value="1"/>
</dbReference>
<dbReference type="Pfam" id="PF03600">
    <property type="entry name" value="CitMHS"/>
    <property type="match status" value="1"/>
</dbReference>
<keyword evidence="5 8" id="KW-0812">Transmembrane</keyword>
<evidence type="ECO:0000256" key="7">
    <source>
        <dbReference type="ARBA" id="ARBA00023136"/>
    </source>
</evidence>
<evidence type="ECO:0000256" key="5">
    <source>
        <dbReference type="ARBA" id="ARBA00022692"/>
    </source>
</evidence>
<protein>
    <recommendedName>
        <fullName evidence="9">Citrate transporter-like domain-containing protein</fullName>
    </recommendedName>
</protein>
<feature type="transmembrane region" description="Helical" evidence="8">
    <location>
        <begin position="62"/>
        <end position="86"/>
    </location>
</feature>
<feature type="transmembrane region" description="Helical" evidence="8">
    <location>
        <begin position="315"/>
        <end position="340"/>
    </location>
</feature>
<evidence type="ECO:0000256" key="1">
    <source>
        <dbReference type="ARBA" id="ARBA00004651"/>
    </source>
</evidence>
<evidence type="ECO:0000259" key="9">
    <source>
        <dbReference type="Pfam" id="PF03600"/>
    </source>
</evidence>
<keyword evidence="7 8" id="KW-0472">Membrane</keyword>
<evidence type="ECO:0000313" key="11">
    <source>
        <dbReference type="Proteomes" id="UP000315399"/>
    </source>
</evidence>
<comment type="subcellular location">
    <subcellularLocation>
        <location evidence="1">Cell membrane</location>
        <topology evidence="1">Multi-pass membrane protein</topology>
    </subcellularLocation>
</comment>
<name>A0A523BDR5_9CREN</name>
<dbReference type="GO" id="GO:0005886">
    <property type="term" value="C:plasma membrane"/>
    <property type="evidence" value="ECO:0007669"/>
    <property type="project" value="UniProtKB-SubCell"/>
</dbReference>
<comment type="caution">
    <text evidence="10">The sequence shown here is derived from an EMBL/GenBank/DDBJ whole genome shotgun (WGS) entry which is preliminary data.</text>
</comment>
<evidence type="ECO:0000256" key="3">
    <source>
        <dbReference type="ARBA" id="ARBA00022448"/>
    </source>
</evidence>
<dbReference type="PANTHER" id="PTHR43302">
    <property type="entry name" value="TRANSPORTER ARSB-RELATED"/>
    <property type="match status" value="1"/>
</dbReference>
<dbReference type="AlphaFoldDB" id="A0A523BDR5"/>
<keyword evidence="4" id="KW-1003">Cell membrane</keyword>
<feature type="transmembrane region" description="Helical" evidence="8">
    <location>
        <begin position="245"/>
        <end position="262"/>
    </location>
</feature>
<keyword evidence="3" id="KW-0813">Transport</keyword>
<feature type="transmembrane region" description="Helical" evidence="8">
    <location>
        <begin position="6"/>
        <end position="24"/>
    </location>
</feature>
<proteinExistence type="inferred from homology"/>
<feature type="transmembrane region" description="Helical" evidence="8">
    <location>
        <begin position="173"/>
        <end position="195"/>
    </location>
</feature>
<accession>A0A523BDR5</accession>
<feature type="transmembrane region" description="Helical" evidence="8">
    <location>
        <begin position="98"/>
        <end position="114"/>
    </location>
</feature>
<evidence type="ECO:0000256" key="2">
    <source>
        <dbReference type="ARBA" id="ARBA00009843"/>
    </source>
</evidence>
<comment type="similarity">
    <text evidence="2">Belongs to the CitM (TC 2.A.11) transporter family.</text>
</comment>
<dbReference type="PRINTS" id="PR00758">
    <property type="entry name" value="ARSENICPUMP"/>
</dbReference>
<evidence type="ECO:0000256" key="4">
    <source>
        <dbReference type="ARBA" id="ARBA00022475"/>
    </source>
</evidence>
<feature type="transmembrane region" description="Helical" evidence="8">
    <location>
        <begin position="222"/>
        <end position="239"/>
    </location>
</feature>
<feature type="transmembrane region" description="Helical" evidence="8">
    <location>
        <begin position="395"/>
        <end position="413"/>
    </location>
</feature>
<evidence type="ECO:0000256" key="8">
    <source>
        <dbReference type="SAM" id="Phobius"/>
    </source>
</evidence>
<evidence type="ECO:0000256" key="6">
    <source>
        <dbReference type="ARBA" id="ARBA00022989"/>
    </source>
</evidence>
<dbReference type="Proteomes" id="UP000315399">
    <property type="component" value="Unassembled WGS sequence"/>
</dbReference>
<organism evidence="10 11">
    <name type="scientific">Thermoproteota archaeon</name>
    <dbReference type="NCBI Taxonomy" id="2056631"/>
    <lineage>
        <taxon>Archaea</taxon>
        <taxon>Thermoproteota</taxon>
    </lineage>
</organism>
<dbReference type="InterPro" id="IPR000802">
    <property type="entry name" value="Arsenical_pump_ArsB"/>
</dbReference>
<evidence type="ECO:0000313" key="10">
    <source>
        <dbReference type="EMBL" id="TDA39091.1"/>
    </source>
</evidence>
<sequence>MDPFQLQVLLIFLVVYALIVVRRVGRVKFEVWTAMLIGAMALLGTGAITLGDAFHAINMEVILFLFGMFLLTEVMAQVGLLQYVTVRLIRLAGNPSRLLLIVILFVGIASAFFVNDAVVLFTTPIVLAACSIAKVRKTPYLLGVALSSNIGSALTPIGNPQNVLIKMESGIGFLYFFERMAIPVIFGLFSEYFVLKALYRKDLTKFAGDIQEVRSELQNRHASYAVGLIASATLLSFIFSDLLGWSISLVAGLGATVALLISPDRRDALRRVDWGSLIFFASMFIVMDSVSRSGLLESLLLPFRNTLFSAGTASLISIFSISLIISQITSNVPFVALMIPLFKGGGASQAEWLALAAGSTLAGNLTLLGAASNIIVLEAAESRGETFSFVEFARAGIPTALITSGICIGFLSLF</sequence>
<dbReference type="GO" id="GO:0015105">
    <property type="term" value="F:arsenite transmembrane transporter activity"/>
    <property type="evidence" value="ECO:0007669"/>
    <property type="project" value="InterPro"/>
</dbReference>
<reference evidence="10 11" key="1">
    <citation type="journal article" date="2019" name="Nat. Microbiol.">
        <title>Expanding anaerobic alkane metabolism in the domain of Archaea.</title>
        <authorList>
            <person name="Wang Y."/>
            <person name="Wegener G."/>
            <person name="Hou J."/>
            <person name="Wang F."/>
            <person name="Xiao X."/>
        </authorList>
    </citation>
    <scope>NUCLEOTIDE SEQUENCE [LARGE SCALE GENOMIC DNA]</scope>
    <source>
        <strain evidence="10">WYZ-LMO10</strain>
    </source>
</reference>
<dbReference type="InterPro" id="IPR004680">
    <property type="entry name" value="Cit_transptr-like_dom"/>
</dbReference>
<feature type="transmembrane region" description="Helical" evidence="8">
    <location>
        <begin position="352"/>
        <end position="375"/>
    </location>
</feature>
<keyword evidence="6 8" id="KW-1133">Transmembrane helix</keyword>
<feature type="domain" description="Citrate transporter-like" evidence="9">
    <location>
        <begin position="16"/>
        <end position="356"/>
    </location>
</feature>